<dbReference type="PANTHER" id="PTHR47739:SF1">
    <property type="entry name" value="TRNA1(VAL) (ADENINE(37)-N6)-METHYLTRANSFERASE"/>
    <property type="match status" value="1"/>
</dbReference>
<dbReference type="GO" id="GO:0008168">
    <property type="term" value="F:methyltransferase activity"/>
    <property type="evidence" value="ECO:0007669"/>
    <property type="project" value="InterPro"/>
</dbReference>
<dbReference type="SUPFAM" id="SSF53335">
    <property type="entry name" value="S-adenosyl-L-methionine-dependent methyltransferases"/>
    <property type="match status" value="1"/>
</dbReference>
<dbReference type="CDD" id="cd02440">
    <property type="entry name" value="AdoMet_MTases"/>
    <property type="match status" value="1"/>
</dbReference>
<dbReference type="PROSITE" id="PS00092">
    <property type="entry name" value="N6_MTASE"/>
    <property type="match status" value="1"/>
</dbReference>
<evidence type="ECO:0000313" key="2">
    <source>
        <dbReference type="Proteomes" id="UP000178943"/>
    </source>
</evidence>
<reference evidence="1 2" key="1">
    <citation type="journal article" date="2016" name="Nat. Commun.">
        <title>Thousands of microbial genomes shed light on interconnected biogeochemical processes in an aquifer system.</title>
        <authorList>
            <person name="Anantharaman K."/>
            <person name="Brown C.T."/>
            <person name="Hug L.A."/>
            <person name="Sharon I."/>
            <person name="Castelle C.J."/>
            <person name="Probst A.J."/>
            <person name="Thomas B.C."/>
            <person name="Singh A."/>
            <person name="Wilkins M.J."/>
            <person name="Karaoz U."/>
            <person name="Brodie E.L."/>
            <person name="Williams K.H."/>
            <person name="Hubbard S.S."/>
            <person name="Banfield J.F."/>
        </authorList>
    </citation>
    <scope>NUCLEOTIDE SEQUENCE [LARGE SCALE GENOMIC DNA]</scope>
</reference>
<proteinExistence type="predicted"/>
<accession>A0A1F5V6D2</accession>
<dbReference type="STRING" id="1817863.A2Y62_21105"/>
<dbReference type="Proteomes" id="UP000178943">
    <property type="component" value="Unassembled WGS sequence"/>
</dbReference>
<dbReference type="Pfam" id="PF09445">
    <property type="entry name" value="Methyltransf_15"/>
    <property type="match status" value="1"/>
</dbReference>
<dbReference type="AlphaFoldDB" id="A0A1F5V6D2"/>
<dbReference type="GO" id="GO:0003676">
    <property type="term" value="F:nucleic acid binding"/>
    <property type="evidence" value="ECO:0007669"/>
    <property type="project" value="InterPro"/>
</dbReference>
<dbReference type="PANTHER" id="PTHR47739">
    <property type="entry name" value="TRNA1(VAL) (ADENINE(37)-N6)-METHYLTRANSFERASE"/>
    <property type="match status" value="1"/>
</dbReference>
<gene>
    <name evidence="1" type="ORF">A2Y62_21105</name>
</gene>
<dbReference type="InterPro" id="IPR050210">
    <property type="entry name" value="tRNA_Adenine-N(6)_MTase"/>
</dbReference>
<dbReference type="InterPro" id="IPR002052">
    <property type="entry name" value="DNA_methylase_N6_adenine_CS"/>
</dbReference>
<evidence type="ECO:0008006" key="3">
    <source>
        <dbReference type="Google" id="ProtNLM"/>
    </source>
</evidence>
<dbReference type="GO" id="GO:0036261">
    <property type="term" value="P:7-methylguanosine cap hypermethylation"/>
    <property type="evidence" value="ECO:0007669"/>
    <property type="project" value="InterPro"/>
</dbReference>
<comment type="caution">
    <text evidence="1">The sequence shown here is derived from an EMBL/GenBank/DDBJ whole genome shotgun (WGS) entry which is preliminary data.</text>
</comment>
<evidence type="ECO:0000313" key="1">
    <source>
        <dbReference type="EMBL" id="OGF58987.1"/>
    </source>
</evidence>
<dbReference type="InterPro" id="IPR029063">
    <property type="entry name" value="SAM-dependent_MTases_sf"/>
</dbReference>
<dbReference type="InterPro" id="IPR019012">
    <property type="entry name" value="RNA_cap_Gua-N2-MeTrfase"/>
</dbReference>
<dbReference type="Gene3D" id="3.40.50.150">
    <property type="entry name" value="Vaccinia Virus protein VP39"/>
    <property type="match status" value="1"/>
</dbReference>
<sequence>MADFIECDASAVWIDLGSGCGIIPIATALKKNFAFCWAIEMKAGLCFMAQNNIQYYHLQDKIAVLEADIREIPYYFPAHSFDLVASNPPYRPLSNGRLNHTLDKTIARHELFLNLDDLLESAVYLLKENAFLYIIYPYKYFAVLVDKLLDCHFHIHRKSVIKEGRKAAAHFILIKAGFQIPDALVEEESVISHNMTI</sequence>
<dbReference type="EMBL" id="MFGW01000226">
    <property type="protein sequence ID" value="OGF58987.1"/>
    <property type="molecule type" value="Genomic_DNA"/>
</dbReference>
<protein>
    <recommendedName>
        <fullName evidence="3">Methyltransferase small domain-containing protein</fullName>
    </recommendedName>
</protein>
<name>A0A1F5V6D2_9BACT</name>
<organism evidence="1 2">
    <name type="scientific">Candidatus Fischerbacteria bacterium RBG_13_37_8</name>
    <dbReference type="NCBI Taxonomy" id="1817863"/>
    <lineage>
        <taxon>Bacteria</taxon>
        <taxon>Candidatus Fischeribacteriota</taxon>
    </lineage>
</organism>